<gene>
    <name evidence="6" type="ORF">A3A40_03450</name>
</gene>
<dbReference type="Proteomes" id="UP000178427">
    <property type="component" value="Unassembled WGS sequence"/>
</dbReference>
<dbReference type="PANTHER" id="PTHR20854:SF4">
    <property type="entry name" value="INOSITOL-1-MONOPHOSPHATASE-RELATED"/>
    <property type="match status" value="1"/>
</dbReference>
<evidence type="ECO:0000256" key="3">
    <source>
        <dbReference type="ARBA" id="ARBA00022801"/>
    </source>
</evidence>
<dbReference type="GO" id="GO:0008934">
    <property type="term" value="F:inositol monophosphate 1-phosphatase activity"/>
    <property type="evidence" value="ECO:0007669"/>
    <property type="project" value="TreeGrafter"/>
</dbReference>
<dbReference type="GO" id="GO:0007165">
    <property type="term" value="P:signal transduction"/>
    <property type="evidence" value="ECO:0007669"/>
    <property type="project" value="TreeGrafter"/>
</dbReference>
<feature type="binding site" evidence="5">
    <location>
        <position position="64"/>
    </location>
    <ligand>
        <name>Mg(2+)</name>
        <dbReference type="ChEBI" id="CHEBI:18420"/>
        <label>1</label>
        <note>catalytic</note>
    </ligand>
</feature>
<feature type="binding site" evidence="5">
    <location>
        <position position="82"/>
    </location>
    <ligand>
        <name>Mg(2+)</name>
        <dbReference type="ChEBI" id="CHEBI:18420"/>
        <label>1</label>
        <note>catalytic</note>
    </ligand>
</feature>
<dbReference type="GO" id="GO:0006020">
    <property type="term" value="P:inositol metabolic process"/>
    <property type="evidence" value="ECO:0007669"/>
    <property type="project" value="TreeGrafter"/>
</dbReference>
<dbReference type="PROSITE" id="PS00629">
    <property type="entry name" value="IMP_1"/>
    <property type="match status" value="1"/>
</dbReference>
<dbReference type="Gene3D" id="3.40.190.80">
    <property type="match status" value="1"/>
</dbReference>
<accession>A0A1F6EJ56</accession>
<dbReference type="InterPro" id="IPR020583">
    <property type="entry name" value="Inositol_monoP_metal-BS"/>
</dbReference>
<proteinExistence type="predicted"/>
<organism evidence="6 7">
    <name type="scientific">Candidatus Kaiserbacteria bacterium RIFCSPLOWO2_01_FULL_54_20</name>
    <dbReference type="NCBI Taxonomy" id="1798513"/>
    <lineage>
        <taxon>Bacteria</taxon>
        <taxon>Candidatus Kaiseribacteriota</taxon>
    </lineage>
</organism>
<keyword evidence="3" id="KW-0378">Hydrolase</keyword>
<evidence type="ECO:0000256" key="5">
    <source>
        <dbReference type="PIRSR" id="PIRSR600760-2"/>
    </source>
</evidence>
<dbReference type="InterPro" id="IPR000760">
    <property type="entry name" value="Inositol_monophosphatase-like"/>
</dbReference>
<evidence type="ECO:0000256" key="4">
    <source>
        <dbReference type="ARBA" id="ARBA00022842"/>
    </source>
</evidence>
<evidence type="ECO:0000313" key="6">
    <source>
        <dbReference type="EMBL" id="OGG73690.1"/>
    </source>
</evidence>
<dbReference type="STRING" id="1798513.A3A40_03450"/>
<feature type="binding site" evidence="5">
    <location>
        <position position="83"/>
    </location>
    <ligand>
        <name>Mg(2+)</name>
        <dbReference type="ChEBI" id="CHEBI:18420"/>
        <label>1</label>
        <note>catalytic</note>
    </ligand>
</feature>
<comment type="cofactor">
    <cofactor evidence="1 5">
        <name>Mg(2+)</name>
        <dbReference type="ChEBI" id="CHEBI:18420"/>
    </cofactor>
</comment>
<dbReference type="Pfam" id="PF00459">
    <property type="entry name" value="Inositol_P"/>
    <property type="match status" value="1"/>
</dbReference>
<dbReference type="PANTHER" id="PTHR20854">
    <property type="entry name" value="INOSITOL MONOPHOSPHATASE"/>
    <property type="match status" value="1"/>
</dbReference>
<dbReference type="PRINTS" id="PR00377">
    <property type="entry name" value="IMPHPHTASES"/>
</dbReference>
<dbReference type="AlphaFoldDB" id="A0A1F6EJ56"/>
<sequence length="255" mass="27945">MDTFIQKIAKAAGAAVMQKFGKVGVKYMKSDALWDCVTEADLISDRIMVSAIKKQYPTHGIISEESGSYNHDADYVWIIDPIDGTFNFSTGVPQFGVMICLAYRGDIILSAIDIPATGEFFFAKKGKGTFMNGKRIRCSSTKRLHNSFGVGSSSIRARTSKFLLKLVQASKAEDIQFGSMASMAVNACYAACGRRDWMVALTGALHDFAPVYLILKEAGCKVTDMKGNPWKFGQLEMVAANPALHKQLLKLTKDV</sequence>
<evidence type="ECO:0000313" key="7">
    <source>
        <dbReference type="Proteomes" id="UP000178427"/>
    </source>
</evidence>
<evidence type="ECO:0000256" key="1">
    <source>
        <dbReference type="ARBA" id="ARBA00001946"/>
    </source>
</evidence>
<dbReference type="FunFam" id="3.30.540.10:FF:000003">
    <property type="entry name" value="Inositol-1-monophosphatase"/>
    <property type="match status" value="1"/>
</dbReference>
<reference evidence="6 7" key="1">
    <citation type="journal article" date="2016" name="Nat. Commun.">
        <title>Thousands of microbial genomes shed light on interconnected biogeochemical processes in an aquifer system.</title>
        <authorList>
            <person name="Anantharaman K."/>
            <person name="Brown C.T."/>
            <person name="Hug L.A."/>
            <person name="Sharon I."/>
            <person name="Castelle C.J."/>
            <person name="Probst A.J."/>
            <person name="Thomas B.C."/>
            <person name="Singh A."/>
            <person name="Wilkins M.J."/>
            <person name="Karaoz U."/>
            <person name="Brodie E.L."/>
            <person name="Williams K.H."/>
            <person name="Hubbard S.S."/>
            <person name="Banfield J.F."/>
        </authorList>
    </citation>
    <scope>NUCLEOTIDE SEQUENCE [LARGE SCALE GENOMIC DNA]</scope>
</reference>
<evidence type="ECO:0008006" key="8">
    <source>
        <dbReference type="Google" id="ProtNLM"/>
    </source>
</evidence>
<keyword evidence="4 5" id="KW-0460">Magnesium</keyword>
<feature type="binding site" evidence="5">
    <location>
        <position position="80"/>
    </location>
    <ligand>
        <name>Mg(2+)</name>
        <dbReference type="ChEBI" id="CHEBI:18420"/>
        <label>1</label>
        <note>catalytic</note>
    </ligand>
</feature>
<dbReference type="GO" id="GO:0046872">
    <property type="term" value="F:metal ion binding"/>
    <property type="evidence" value="ECO:0007669"/>
    <property type="project" value="UniProtKB-KW"/>
</dbReference>
<keyword evidence="2 5" id="KW-0479">Metal-binding</keyword>
<evidence type="ECO:0000256" key="2">
    <source>
        <dbReference type="ARBA" id="ARBA00022723"/>
    </source>
</evidence>
<protein>
    <recommendedName>
        <fullName evidence="8">Inositol-phosphate phosphatase</fullName>
    </recommendedName>
</protein>
<dbReference type="SUPFAM" id="SSF56655">
    <property type="entry name" value="Carbohydrate phosphatase"/>
    <property type="match status" value="1"/>
</dbReference>
<dbReference type="EMBL" id="MFMA01000046">
    <property type="protein sequence ID" value="OGG73690.1"/>
    <property type="molecule type" value="Genomic_DNA"/>
</dbReference>
<feature type="binding site" evidence="5">
    <location>
        <position position="207"/>
    </location>
    <ligand>
        <name>Mg(2+)</name>
        <dbReference type="ChEBI" id="CHEBI:18420"/>
        <label>1</label>
        <note>catalytic</note>
    </ligand>
</feature>
<name>A0A1F6EJ56_9BACT</name>
<dbReference type="Gene3D" id="3.30.540.10">
    <property type="entry name" value="Fructose-1,6-Bisphosphatase, subunit A, domain 1"/>
    <property type="match status" value="1"/>
</dbReference>
<comment type="caution">
    <text evidence="6">The sequence shown here is derived from an EMBL/GenBank/DDBJ whole genome shotgun (WGS) entry which is preliminary data.</text>
</comment>